<evidence type="ECO:0000313" key="4">
    <source>
        <dbReference type="Proteomes" id="UP000460549"/>
    </source>
</evidence>
<dbReference type="InterPro" id="IPR029045">
    <property type="entry name" value="ClpP/crotonase-like_dom_sf"/>
</dbReference>
<dbReference type="SUPFAM" id="SSF52096">
    <property type="entry name" value="ClpP/crotonase"/>
    <property type="match status" value="1"/>
</dbReference>
<dbReference type="PANTHER" id="PTHR11261">
    <property type="entry name" value="INTERPHOTORECEPTOR RETINOID-BINDING PROTEIN"/>
    <property type="match status" value="1"/>
</dbReference>
<dbReference type="PANTHER" id="PTHR11261:SF3">
    <property type="entry name" value="RETINOL-BINDING PROTEIN 3"/>
    <property type="match status" value="1"/>
</dbReference>
<dbReference type="GO" id="GO:0008236">
    <property type="term" value="F:serine-type peptidase activity"/>
    <property type="evidence" value="ECO:0007669"/>
    <property type="project" value="InterPro"/>
</dbReference>
<feature type="chain" id="PRO_5031407449" description="Tail specific protease domain-containing protein" evidence="1">
    <location>
        <begin position="20"/>
        <end position="521"/>
    </location>
</feature>
<dbReference type="AlphaFoldDB" id="A0A7X2TR10"/>
<dbReference type="Gene3D" id="3.90.226.10">
    <property type="entry name" value="2-enoyl-CoA Hydratase, Chain A, domain 1"/>
    <property type="match status" value="1"/>
</dbReference>
<accession>A0A7X2TR10</accession>
<gene>
    <name evidence="3" type="ORF">FYJ80_09800</name>
</gene>
<evidence type="ECO:0000256" key="1">
    <source>
        <dbReference type="SAM" id="SignalP"/>
    </source>
</evidence>
<dbReference type="InterPro" id="IPR005151">
    <property type="entry name" value="Tail-specific_protease"/>
</dbReference>
<dbReference type="Pfam" id="PF03572">
    <property type="entry name" value="Peptidase_S41"/>
    <property type="match status" value="1"/>
</dbReference>
<dbReference type="RefSeq" id="WP_154426443.1">
    <property type="nucleotide sequence ID" value="NZ_VUNN01000024.1"/>
</dbReference>
<reference evidence="3 4" key="1">
    <citation type="submission" date="2019-08" db="EMBL/GenBank/DDBJ databases">
        <title>In-depth cultivation of the pig gut microbiome towards novel bacterial diversity and tailored functional studies.</title>
        <authorList>
            <person name="Wylensek D."/>
            <person name="Hitch T.C.A."/>
            <person name="Clavel T."/>
        </authorList>
    </citation>
    <scope>NUCLEOTIDE SEQUENCE [LARGE SCALE GENOMIC DNA]</scope>
    <source>
        <strain evidence="3 4">NM-380-WT-3C1</strain>
    </source>
</reference>
<organism evidence="3 4">
    <name type="scientific">Bullifex porci</name>
    <dbReference type="NCBI Taxonomy" id="2606638"/>
    <lineage>
        <taxon>Bacteria</taxon>
        <taxon>Pseudomonadati</taxon>
        <taxon>Spirochaetota</taxon>
        <taxon>Spirochaetia</taxon>
        <taxon>Spirochaetales</taxon>
        <taxon>Spirochaetaceae</taxon>
        <taxon>Bullifex</taxon>
    </lineage>
</organism>
<evidence type="ECO:0000259" key="2">
    <source>
        <dbReference type="SMART" id="SM00245"/>
    </source>
</evidence>
<keyword evidence="1" id="KW-0732">Signal</keyword>
<feature type="signal peptide" evidence="1">
    <location>
        <begin position="1"/>
        <end position="19"/>
    </location>
</feature>
<proteinExistence type="predicted"/>
<dbReference type="PROSITE" id="PS51257">
    <property type="entry name" value="PROKAR_LIPOPROTEIN"/>
    <property type="match status" value="1"/>
</dbReference>
<dbReference type="EMBL" id="VUNN01000024">
    <property type="protein sequence ID" value="MSU07056.1"/>
    <property type="molecule type" value="Genomic_DNA"/>
</dbReference>
<name>A0A7X2TR10_9SPIO</name>
<comment type="caution">
    <text evidence="3">The sequence shown here is derived from an EMBL/GenBank/DDBJ whole genome shotgun (WGS) entry which is preliminary data.</text>
</comment>
<dbReference type="Proteomes" id="UP000460549">
    <property type="component" value="Unassembled WGS sequence"/>
</dbReference>
<protein>
    <recommendedName>
        <fullName evidence="2">Tail specific protease domain-containing protein</fullName>
    </recommendedName>
</protein>
<sequence length="521" mass="58824">MRKIITLLLLIAVLFTSCSGDFKQKMPYEYSDDGTWEGIFLGFWHGMNENYVFWDVDKTDWDNVYRTYLPLFKDLGKYENDEEKNEKAARYFFDIVKGLSDGHLSVTLNLEDDIQGIKAFNISPGFIRLAKRTGTSDDDIFNENYEDGSLINVIQYLPPEAMRENAYNILAYDFGFSFRDASHNLKTDIKNHSDFINAEGKTILLYSSRYPIGTTVTRSWGNVTYYNTAEVIGSSGKVNDCFSSWTLMIVLKNTLKDATNPDGTHIYNTDIESIHFAGLSKANENIPSDIVYTCFSDFFITGYVEDEKTKPGVYEYLSSFHDIKANPNAKGMIVDIRSNGGGYNLDREYLFGDIMKEKQLFGYQKTKTGDNRLDFSGLLPVYVYPEAENMSSVYNNTDATHLYNKPFAVLTNCYSVSNAEMTVFLAKSMPKGCHIGATTFGGQGTLGSTFLELNAGQFTVGKYISQVYTPFAQIVDINGVSHEGEGCVPDIEVEFNQSNFEQGIDNRLDKAFSWVDENSIK</sequence>
<evidence type="ECO:0000313" key="3">
    <source>
        <dbReference type="EMBL" id="MSU07056.1"/>
    </source>
</evidence>
<dbReference type="GO" id="GO:0006508">
    <property type="term" value="P:proteolysis"/>
    <property type="evidence" value="ECO:0007669"/>
    <property type="project" value="InterPro"/>
</dbReference>
<feature type="domain" description="Tail specific protease" evidence="2">
    <location>
        <begin position="272"/>
        <end position="494"/>
    </location>
</feature>
<keyword evidence="4" id="KW-1185">Reference proteome</keyword>
<dbReference type="Gene3D" id="3.30.750.44">
    <property type="match status" value="1"/>
</dbReference>
<dbReference type="SMART" id="SM00245">
    <property type="entry name" value="TSPc"/>
    <property type="match status" value="1"/>
</dbReference>